<dbReference type="Gene3D" id="3.30.1460.10">
    <property type="match status" value="1"/>
</dbReference>
<evidence type="ECO:0000313" key="1">
    <source>
        <dbReference type="EMBL" id="AKZ62893.1"/>
    </source>
</evidence>
<dbReference type="EMBL" id="CP011409">
    <property type="protein sequence ID" value="AKZ62893.1"/>
    <property type="molecule type" value="Genomic_DNA"/>
</dbReference>
<organism evidence="1 2">
    <name type="scientific">Herbaspirillum hiltneri N3</name>
    <dbReference type="NCBI Taxonomy" id="1262470"/>
    <lineage>
        <taxon>Bacteria</taxon>
        <taxon>Pseudomonadati</taxon>
        <taxon>Pseudomonadota</taxon>
        <taxon>Betaproteobacteria</taxon>
        <taxon>Burkholderiales</taxon>
        <taxon>Oxalobacteraceae</taxon>
        <taxon>Herbaspirillum</taxon>
    </lineage>
</organism>
<dbReference type="InterPro" id="IPR010261">
    <property type="entry name" value="Tir_chaperone"/>
</dbReference>
<gene>
    <name evidence="1" type="ORF">F506_09575</name>
</gene>
<keyword evidence="2" id="KW-1185">Reference proteome</keyword>
<dbReference type="Pfam" id="PF05932">
    <property type="entry name" value="CesT"/>
    <property type="match status" value="1"/>
</dbReference>
<name>A0ABN4HVS2_9BURK</name>
<reference evidence="2" key="1">
    <citation type="journal article" date="2015" name="Genome Announc.">
        <title>Complete Genome Sequence of Herbaspirillum hiltneri N3 (DSM 17495), Isolated from Surface-Sterilized Wheat Roots.</title>
        <authorList>
            <person name="Guizelini D."/>
            <person name="Saizaki P.M."/>
            <person name="Coimbra N.A."/>
            <person name="Weiss V.A."/>
            <person name="Faoro H."/>
            <person name="Sfeir M.Z."/>
            <person name="Baura V.A."/>
            <person name="Monteiro R.A."/>
            <person name="Chubatsu L.S."/>
            <person name="Souza E.M."/>
            <person name="Cruz L.M."/>
            <person name="Pedrosa F.O."/>
            <person name="Raittz R.T."/>
            <person name="Marchaukoski J.N."/>
            <person name="Steffens M.B."/>
        </authorList>
    </citation>
    <scope>NUCLEOTIDE SEQUENCE [LARGE SCALE GENOMIC DNA]</scope>
    <source>
        <strain evidence="2">N3</strain>
    </source>
</reference>
<protein>
    <submittedName>
        <fullName evidence="1">Molecular chaperone Tir</fullName>
    </submittedName>
</protein>
<evidence type="ECO:0000313" key="2">
    <source>
        <dbReference type="Proteomes" id="UP000063429"/>
    </source>
</evidence>
<dbReference type="Proteomes" id="UP000063429">
    <property type="component" value="Chromosome"/>
</dbReference>
<accession>A0ABN4HVS2</accession>
<proteinExistence type="predicted"/>
<dbReference type="SUPFAM" id="SSF69635">
    <property type="entry name" value="Type III secretory system chaperone-like"/>
    <property type="match status" value="1"/>
</dbReference>
<dbReference type="RefSeq" id="WP_053196937.1">
    <property type="nucleotide sequence ID" value="NZ_CP011409.1"/>
</dbReference>
<dbReference type="CDD" id="cd17020">
    <property type="entry name" value="T3SC_IA_ShcM-like"/>
    <property type="match status" value="1"/>
</dbReference>
<sequence length="134" mass="15256">MSKEMFVELANGFCRLANLAEPERLMAGHPIQMDGVDFYLGYDEDAEPDHVVVYCDFGPPPQDRLLKAYEVLLEFNLAMYGSHSPAFMLSPSKAVTLGYHYRLGEVDPEQLIHLMNSLVDQAKQWRLHHFLDAA</sequence>